<proteinExistence type="predicted"/>
<comment type="caution">
    <text evidence="1">The sequence shown here is derived from an EMBL/GenBank/DDBJ whole genome shotgun (WGS) entry which is preliminary data.</text>
</comment>
<organism evidence="1 2">
    <name type="scientific">Legionella waltersii</name>
    <dbReference type="NCBI Taxonomy" id="66969"/>
    <lineage>
        <taxon>Bacteria</taxon>
        <taxon>Pseudomonadati</taxon>
        <taxon>Pseudomonadota</taxon>
        <taxon>Gammaproteobacteria</taxon>
        <taxon>Legionellales</taxon>
        <taxon>Legionellaceae</taxon>
        <taxon>Legionella</taxon>
    </lineage>
</organism>
<sequence>MDKPQIYVACLASYNNGILHGEWIDASQSENDIMADIQAMLENSPIEDAEEFAIHDYEGFGSLSFSEYESIATIVPYSEFIVEHGELGQALLGEYVLEDAETMISDCYHGFYDSEVDFAWHIFEECYSNAIPDNLMCYFDCEAFARDLFINDYCSVEVNGVIHVFSRY</sequence>
<gene>
    <name evidence="1" type="ORF">Lwal_2881</name>
</gene>
<dbReference type="STRING" id="66969.Lwal_2881"/>
<dbReference type="InterPro" id="IPR009899">
    <property type="entry name" value="ArdA"/>
</dbReference>
<dbReference type="Proteomes" id="UP000054729">
    <property type="component" value="Unassembled WGS sequence"/>
</dbReference>
<accession>A0A0W1A0I5</accession>
<protein>
    <submittedName>
        <fullName evidence="1">Antirestriction protein</fullName>
    </submittedName>
</protein>
<dbReference type="InterPro" id="IPR041895">
    <property type="entry name" value="ArdA_dom1"/>
</dbReference>
<evidence type="ECO:0000313" key="1">
    <source>
        <dbReference type="EMBL" id="KTD74840.1"/>
    </source>
</evidence>
<dbReference type="PATRIC" id="fig|66969.6.peg.3133"/>
<dbReference type="Pfam" id="PF07275">
    <property type="entry name" value="ArdA"/>
    <property type="match status" value="1"/>
</dbReference>
<dbReference type="EMBL" id="LNZB01000060">
    <property type="protein sequence ID" value="KTD74840.1"/>
    <property type="molecule type" value="Genomic_DNA"/>
</dbReference>
<dbReference type="Gene3D" id="1.10.10.1190">
    <property type="entry name" value="Antirestriction protein ArdA, domain 3"/>
    <property type="match status" value="1"/>
</dbReference>
<dbReference type="RefSeq" id="WP_058481497.1">
    <property type="nucleotide sequence ID" value="NZ_CAAAIQ010000010.1"/>
</dbReference>
<reference evidence="1 2" key="1">
    <citation type="submission" date="2015-11" db="EMBL/GenBank/DDBJ databases">
        <title>Genomic analysis of 38 Legionella species identifies large and diverse effector repertoires.</title>
        <authorList>
            <person name="Burstein D."/>
            <person name="Amaro F."/>
            <person name="Zusman T."/>
            <person name="Lifshitz Z."/>
            <person name="Cohen O."/>
            <person name="Gilbert J.A."/>
            <person name="Pupko T."/>
            <person name="Shuman H.A."/>
            <person name="Segal G."/>
        </authorList>
    </citation>
    <scope>NUCLEOTIDE SEQUENCE [LARGE SCALE GENOMIC DNA]</scope>
    <source>
        <strain evidence="1 2">ATCC 51914</strain>
    </source>
</reference>
<dbReference type="AlphaFoldDB" id="A0A0W1A0I5"/>
<keyword evidence="2" id="KW-1185">Reference proteome</keyword>
<name>A0A0W1A0I5_9GAMM</name>
<dbReference type="OrthoDB" id="944647at2"/>
<dbReference type="Gene3D" id="3.10.20.480">
    <property type="entry name" value="Antirestriction protein ArdA, domain 1"/>
    <property type="match status" value="1"/>
</dbReference>
<evidence type="ECO:0000313" key="2">
    <source>
        <dbReference type="Proteomes" id="UP000054729"/>
    </source>
</evidence>
<dbReference type="InterPro" id="IPR041893">
    <property type="entry name" value="ArdA_dom3"/>
</dbReference>